<dbReference type="InterPro" id="IPR053140">
    <property type="entry name" value="GDSL_Rv0518-like"/>
</dbReference>
<dbReference type="OrthoDB" id="3465773at2"/>
<dbReference type="Pfam" id="PF13472">
    <property type="entry name" value="Lipase_GDSL_2"/>
    <property type="match status" value="1"/>
</dbReference>
<dbReference type="AlphaFoldDB" id="A0A372JMG4"/>
<gene>
    <name evidence="3" type="ORF">DZF91_16590</name>
</gene>
<keyword evidence="3" id="KW-0378">Hydrolase</keyword>
<name>A0A372JMG4_9ACTN</name>
<evidence type="ECO:0000313" key="3">
    <source>
        <dbReference type="EMBL" id="RFU40538.1"/>
    </source>
</evidence>
<organism evidence="3 4">
    <name type="scientific">Actinomadura logoneensis</name>
    <dbReference type="NCBI Taxonomy" id="2293572"/>
    <lineage>
        <taxon>Bacteria</taxon>
        <taxon>Bacillati</taxon>
        <taxon>Actinomycetota</taxon>
        <taxon>Actinomycetes</taxon>
        <taxon>Streptosporangiales</taxon>
        <taxon>Thermomonosporaceae</taxon>
        <taxon>Actinomadura</taxon>
    </lineage>
</organism>
<proteinExistence type="predicted"/>
<dbReference type="GO" id="GO:0016787">
    <property type="term" value="F:hydrolase activity"/>
    <property type="evidence" value="ECO:0007669"/>
    <property type="project" value="UniProtKB-KW"/>
</dbReference>
<accession>A0A372JMG4</accession>
<protein>
    <submittedName>
        <fullName evidence="3">SGNH/GDSL hydrolase family protein</fullName>
    </submittedName>
</protein>
<dbReference type="EMBL" id="QURH01000279">
    <property type="protein sequence ID" value="RFU40538.1"/>
    <property type="molecule type" value="Genomic_DNA"/>
</dbReference>
<evidence type="ECO:0000313" key="4">
    <source>
        <dbReference type="Proteomes" id="UP000261811"/>
    </source>
</evidence>
<reference evidence="3 4" key="1">
    <citation type="submission" date="2018-08" db="EMBL/GenBank/DDBJ databases">
        <title>Actinomadura jelena sp. nov., a novel Actinomycete isolated from soil in Chad.</title>
        <authorList>
            <person name="Shi L."/>
        </authorList>
    </citation>
    <scope>NUCLEOTIDE SEQUENCE [LARGE SCALE GENOMIC DNA]</scope>
    <source>
        <strain evidence="3 4">NEAU-G17</strain>
    </source>
</reference>
<dbReference type="CDD" id="cd01832">
    <property type="entry name" value="SGNH_hydrolase_like_1"/>
    <property type="match status" value="1"/>
</dbReference>
<feature type="region of interest" description="Disordered" evidence="1">
    <location>
        <begin position="249"/>
        <end position="269"/>
    </location>
</feature>
<dbReference type="SUPFAM" id="SSF52266">
    <property type="entry name" value="SGNH hydrolase"/>
    <property type="match status" value="1"/>
</dbReference>
<dbReference type="InterPro" id="IPR013830">
    <property type="entry name" value="SGNH_hydro"/>
</dbReference>
<dbReference type="Proteomes" id="UP000261811">
    <property type="component" value="Unassembled WGS sequence"/>
</dbReference>
<keyword evidence="4" id="KW-1185">Reference proteome</keyword>
<dbReference type="PANTHER" id="PTHR43784:SF2">
    <property type="entry name" value="GDSL-LIKE LIPASE_ACYLHYDROLASE, PUTATIVE (AFU_ORTHOLOGUE AFUA_2G00820)-RELATED"/>
    <property type="match status" value="1"/>
</dbReference>
<sequence length="269" mass="29610">MDETREQAKYHEAMAWTRYVAIGDSFSEGIGDEYPDGSPRGWADRLAEALAAREDGFTYANLAVRGKLLRQIIDTQLPAALELEPDLVTVSGGGNDLLRPGTDVADLAAAMDDAVARLRASGADVVLFTGVDPADSAVIRMTRERVSRYNDHLREIAARHGAHVVDQWNMDILRDWRMWGIDRLHMSPEGHRRVALAALEALGVPDAGDWRQPELAPLPTLSRGAQFLFDVRWARAHLVPWIGRRLRGHSSGDTVAAKRPTLGPVDLPG</sequence>
<comment type="caution">
    <text evidence="3">The sequence shown here is derived from an EMBL/GenBank/DDBJ whole genome shotgun (WGS) entry which is preliminary data.</text>
</comment>
<feature type="domain" description="SGNH hydrolase-type esterase" evidence="2">
    <location>
        <begin position="21"/>
        <end position="193"/>
    </location>
</feature>
<evidence type="ECO:0000259" key="2">
    <source>
        <dbReference type="Pfam" id="PF13472"/>
    </source>
</evidence>
<dbReference type="Gene3D" id="3.40.50.1110">
    <property type="entry name" value="SGNH hydrolase"/>
    <property type="match status" value="1"/>
</dbReference>
<dbReference type="InterPro" id="IPR036514">
    <property type="entry name" value="SGNH_hydro_sf"/>
</dbReference>
<dbReference type="PANTHER" id="PTHR43784">
    <property type="entry name" value="GDSL-LIKE LIPASE/ACYLHYDROLASE, PUTATIVE (AFU_ORTHOLOGUE AFUA_2G00820)-RELATED"/>
    <property type="match status" value="1"/>
</dbReference>
<evidence type="ECO:0000256" key="1">
    <source>
        <dbReference type="SAM" id="MobiDB-lite"/>
    </source>
</evidence>